<proteinExistence type="predicted"/>
<dbReference type="AlphaFoldDB" id="A0A0F9Q1E0"/>
<feature type="non-terminal residue" evidence="1">
    <location>
        <position position="24"/>
    </location>
</feature>
<name>A0A0F9Q1E0_9ZZZZ</name>
<accession>A0A0F9Q1E0</accession>
<sequence>MIKKKTIGDGYKTAPVYKRIQTKK</sequence>
<comment type="caution">
    <text evidence="1">The sequence shown here is derived from an EMBL/GenBank/DDBJ whole genome shotgun (WGS) entry which is preliminary data.</text>
</comment>
<protein>
    <submittedName>
        <fullName evidence="1">Uncharacterized protein</fullName>
    </submittedName>
</protein>
<dbReference type="EMBL" id="LAZR01004606">
    <property type="protein sequence ID" value="KKN07106.1"/>
    <property type="molecule type" value="Genomic_DNA"/>
</dbReference>
<evidence type="ECO:0000313" key="1">
    <source>
        <dbReference type="EMBL" id="KKN07106.1"/>
    </source>
</evidence>
<gene>
    <name evidence="1" type="ORF">LCGC14_1070580</name>
</gene>
<organism evidence="1">
    <name type="scientific">marine sediment metagenome</name>
    <dbReference type="NCBI Taxonomy" id="412755"/>
    <lineage>
        <taxon>unclassified sequences</taxon>
        <taxon>metagenomes</taxon>
        <taxon>ecological metagenomes</taxon>
    </lineage>
</organism>
<reference evidence="1" key="1">
    <citation type="journal article" date="2015" name="Nature">
        <title>Complex archaea that bridge the gap between prokaryotes and eukaryotes.</title>
        <authorList>
            <person name="Spang A."/>
            <person name="Saw J.H."/>
            <person name="Jorgensen S.L."/>
            <person name="Zaremba-Niedzwiedzka K."/>
            <person name="Martijn J."/>
            <person name="Lind A.E."/>
            <person name="van Eijk R."/>
            <person name="Schleper C."/>
            <person name="Guy L."/>
            <person name="Ettema T.J."/>
        </authorList>
    </citation>
    <scope>NUCLEOTIDE SEQUENCE</scope>
</reference>